<dbReference type="GO" id="GO:0006094">
    <property type="term" value="P:gluconeogenesis"/>
    <property type="evidence" value="ECO:0007669"/>
    <property type="project" value="TreeGrafter"/>
</dbReference>
<dbReference type="Gene3D" id="3.40.50.1260">
    <property type="entry name" value="Phosphoglycerate kinase, N-terminal domain"/>
    <property type="match status" value="2"/>
</dbReference>
<dbReference type="PANTHER" id="PTHR11406">
    <property type="entry name" value="PHOSPHOGLYCERATE KINASE"/>
    <property type="match status" value="1"/>
</dbReference>
<evidence type="ECO:0000256" key="4">
    <source>
        <dbReference type="ARBA" id="ARBA00022603"/>
    </source>
</evidence>
<evidence type="ECO:0000256" key="9">
    <source>
        <dbReference type="ARBA" id="ARBA00022777"/>
    </source>
</evidence>
<evidence type="ECO:0000256" key="11">
    <source>
        <dbReference type="ARBA" id="ARBA00022842"/>
    </source>
</evidence>
<evidence type="ECO:0000256" key="8">
    <source>
        <dbReference type="ARBA" id="ARBA00022741"/>
    </source>
</evidence>
<dbReference type="GO" id="GO:0005829">
    <property type="term" value="C:cytosol"/>
    <property type="evidence" value="ECO:0007669"/>
    <property type="project" value="TreeGrafter"/>
</dbReference>
<comment type="similarity">
    <text evidence="3 12">Belongs to the phosphoglycerate kinase family.</text>
</comment>
<dbReference type="InterPro" id="IPR003358">
    <property type="entry name" value="tRNA_(Gua-N-7)_MeTrfase_Trmb"/>
</dbReference>
<evidence type="ECO:0000256" key="5">
    <source>
        <dbReference type="ARBA" id="ARBA00022679"/>
    </source>
</evidence>
<dbReference type="GO" id="GO:0004618">
    <property type="term" value="F:phosphoglycerate kinase activity"/>
    <property type="evidence" value="ECO:0007669"/>
    <property type="project" value="UniProtKB-EC"/>
</dbReference>
<dbReference type="Pfam" id="PF02390">
    <property type="entry name" value="Methyltransf_4"/>
    <property type="match status" value="1"/>
</dbReference>
<dbReference type="SUPFAM" id="SSF53748">
    <property type="entry name" value="Phosphoglycerate kinase"/>
    <property type="match status" value="1"/>
</dbReference>
<name>A0A835HCX6_9MAGN</name>
<dbReference type="GO" id="GO:0006096">
    <property type="term" value="P:glycolytic process"/>
    <property type="evidence" value="ECO:0007669"/>
    <property type="project" value="InterPro"/>
</dbReference>
<dbReference type="PROSITE" id="PS51625">
    <property type="entry name" value="SAM_MT_TRMB"/>
    <property type="match status" value="1"/>
</dbReference>
<evidence type="ECO:0000313" key="15">
    <source>
        <dbReference type="Proteomes" id="UP000631114"/>
    </source>
</evidence>
<organism evidence="14 15">
    <name type="scientific">Coptis chinensis</name>
    <dbReference type="NCBI Taxonomy" id="261450"/>
    <lineage>
        <taxon>Eukaryota</taxon>
        <taxon>Viridiplantae</taxon>
        <taxon>Streptophyta</taxon>
        <taxon>Embryophyta</taxon>
        <taxon>Tracheophyta</taxon>
        <taxon>Spermatophyta</taxon>
        <taxon>Magnoliopsida</taxon>
        <taxon>Ranunculales</taxon>
        <taxon>Ranunculaceae</taxon>
        <taxon>Coptidoideae</taxon>
        <taxon>Coptis</taxon>
    </lineage>
</organism>
<evidence type="ECO:0000256" key="12">
    <source>
        <dbReference type="RuleBase" id="RU000532"/>
    </source>
</evidence>
<sequence>MSVVSASLEGGALDWFYPLEPGSIPGYLSSVLQIKVIPTNWISDCKWSKVEDLDKADIFLVENLSMFREELANQSGFARKLSSVVDIFVNDNFSQSHKILASTVGVARYCYASIAGFSFEEELTRMVEMTRTSKQPYIVIIGGNNLKDKASAIHFLASKCDGLVFVGMMAFQIMHAKGIPVPLSFVDPGLVEDSLKIIKYARKRNIPLLLPKDFWCVKNSFPNQQHSFPAHGVLDGWSPVDLGPTSLNEISSLLSKCEVRPGIGYQNARQRQKVLWIGPLKLALPRADCCRAFKLALMLENLGQSGCDVIVIGNAACREMTRPSVCTLYENASVVWEYLKGRVLPGCAALDRAYPFETEWDTIYDDPTQPLVVDIGSGNGLFLLEMSRRQKELNFLGLDSNKKLVGRCLDTVNQSGPKNRCMCLPTCVEVFCGCEQNPSQNGIEKDQYNHHFVLAELDEQDLYRSGQQDVFVAKEVKSVGASAATIASVGVAAGVGIVLSSSIHSIRSWLGIHRWLNNHLVMPFWICKSDVHEYFKNICLHRLKYHSPQCPNPDFNKPENRWRMLQRALVEAIVDLLKINGKVFLQSDVETVACTMREDFIMYGKNKLAIVNNEDGFKVDHDGWLRDNPYGVRSDWEQHVIDRGAPMYRVMFSKVVQR</sequence>
<evidence type="ECO:0000256" key="7">
    <source>
        <dbReference type="ARBA" id="ARBA00022694"/>
    </source>
</evidence>
<dbReference type="OrthoDB" id="275353at2759"/>
<keyword evidence="9 12" id="KW-0418">Kinase</keyword>
<comment type="cofactor">
    <cofactor evidence="2">
        <name>Mg(2+)</name>
        <dbReference type="ChEBI" id="CHEBI:18420"/>
    </cofactor>
</comment>
<dbReference type="EC" id="2.7.2.3" evidence="12"/>
<dbReference type="Pfam" id="PF00162">
    <property type="entry name" value="PGK"/>
    <property type="match status" value="1"/>
</dbReference>
<comment type="caution">
    <text evidence="14">The sequence shown here is derived from an EMBL/GenBank/DDBJ whole genome shotgun (WGS) entry which is preliminary data.</text>
</comment>
<dbReference type="PRINTS" id="PR00477">
    <property type="entry name" value="PHGLYCKINASE"/>
</dbReference>
<evidence type="ECO:0000256" key="1">
    <source>
        <dbReference type="ARBA" id="ARBA00000142"/>
    </source>
</evidence>
<dbReference type="InterPro" id="IPR015824">
    <property type="entry name" value="Phosphoglycerate_kinase_N"/>
</dbReference>
<evidence type="ECO:0000256" key="13">
    <source>
        <dbReference type="RuleBase" id="RU000696"/>
    </source>
</evidence>
<dbReference type="Gene3D" id="3.40.50.150">
    <property type="entry name" value="Vaccinia Virus protein VP39"/>
    <property type="match status" value="2"/>
</dbReference>
<evidence type="ECO:0000256" key="10">
    <source>
        <dbReference type="ARBA" id="ARBA00022840"/>
    </source>
</evidence>
<keyword evidence="6" id="KW-0949">S-adenosyl-L-methionine</keyword>
<comment type="catalytic activity">
    <reaction evidence="12">
        <text>(2R)-3-phosphoglycerate + ATP = (2R)-3-phospho-glyceroyl phosphate + ADP</text>
        <dbReference type="Rhea" id="RHEA:14801"/>
        <dbReference type="ChEBI" id="CHEBI:30616"/>
        <dbReference type="ChEBI" id="CHEBI:57604"/>
        <dbReference type="ChEBI" id="CHEBI:58272"/>
        <dbReference type="ChEBI" id="CHEBI:456216"/>
        <dbReference type="EC" id="2.7.2.3"/>
    </reaction>
</comment>
<dbReference type="InterPro" id="IPR029063">
    <property type="entry name" value="SAM-dependent_MTases_sf"/>
</dbReference>
<protein>
    <recommendedName>
        <fullName evidence="12">Phosphoglycerate kinase</fullName>
        <ecNumber evidence="12">2.7.2.3</ecNumber>
    </recommendedName>
</protein>
<dbReference type="SUPFAM" id="SSF53335">
    <property type="entry name" value="S-adenosyl-L-methionine-dependent methyltransferases"/>
    <property type="match status" value="1"/>
</dbReference>
<keyword evidence="11" id="KW-0460">Magnesium</keyword>
<gene>
    <name evidence="14" type="ORF">IFM89_007482</name>
</gene>
<reference evidence="14 15" key="1">
    <citation type="submission" date="2020-10" db="EMBL/GenBank/DDBJ databases">
        <title>The Coptis chinensis genome and diversification of protoberbering-type alkaloids.</title>
        <authorList>
            <person name="Wang B."/>
            <person name="Shu S."/>
            <person name="Song C."/>
            <person name="Liu Y."/>
        </authorList>
    </citation>
    <scope>NUCLEOTIDE SEQUENCE [LARGE SCALE GENOMIC DNA]</scope>
    <source>
        <strain evidence="14">HL-2020</strain>
        <tissue evidence="14">Leaf</tissue>
    </source>
</reference>
<evidence type="ECO:0000256" key="3">
    <source>
        <dbReference type="ARBA" id="ARBA00008982"/>
    </source>
</evidence>
<dbReference type="EMBL" id="JADFTS010000007">
    <property type="protein sequence ID" value="KAF9596164.1"/>
    <property type="molecule type" value="Genomic_DNA"/>
</dbReference>
<dbReference type="InterPro" id="IPR036043">
    <property type="entry name" value="Phosphoglycerate_kinase_sf"/>
</dbReference>
<comment type="subunit">
    <text evidence="13">Monomer.</text>
</comment>
<evidence type="ECO:0000256" key="2">
    <source>
        <dbReference type="ARBA" id="ARBA00001946"/>
    </source>
</evidence>
<dbReference type="InterPro" id="IPR001576">
    <property type="entry name" value="Phosphoglycerate_kinase"/>
</dbReference>
<dbReference type="GO" id="GO:0043531">
    <property type="term" value="F:ADP binding"/>
    <property type="evidence" value="ECO:0007669"/>
    <property type="project" value="TreeGrafter"/>
</dbReference>
<dbReference type="GO" id="GO:0008176">
    <property type="term" value="F:tRNA (guanine(46)-N7)-methyltransferase activity"/>
    <property type="evidence" value="ECO:0007669"/>
    <property type="project" value="UniProtKB-EC"/>
</dbReference>
<keyword evidence="10" id="KW-0067">ATP-binding</keyword>
<keyword evidence="7" id="KW-0819">tRNA processing</keyword>
<accession>A0A835HCX6</accession>
<keyword evidence="5 12" id="KW-0808">Transferase</keyword>
<dbReference type="PANTHER" id="PTHR11406:SF32">
    <property type="entry name" value="PHOSPHOGLYCERATE KINASE"/>
    <property type="match status" value="1"/>
</dbReference>
<comment type="catalytic activity">
    <reaction evidence="1">
        <text>guanosine(46) in tRNA + S-adenosyl-L-methionine = N(7)-methylguanosine(46) in tRNA + S-adenosyl-L-homocysteine</text>
        <dbReference type="Rhea" id="RHEA:42708"/>
        <dbReference type="Rhea" id="RHEA-COMP:10188"/>
        <dbReference type="Rhea" id="RHEA-COMP:10189"/>
        <dbReference type="ChEBI" id="CHEBI:57856"/>
        <dbReference type="ChEBI" id="CHEBI:59789"/>
        <dbReference type="ChEBI" id="CHEBI:74269"/>
        <dbReference type="ChEBI" id="CHEBI:74480"/>
        <dbReference type="EC" id="2.1.1.33"/>
    </reaction>
</comment>
<keyword evidence="8" id="KW-0547">Nucleotide-binding</keyword>
<dbReference type="AlphaFoldDB" id="A0A835HCX6"/>
<proteinExistence type="inferred from homology"/>
<evidence type="ECO:0000313" key="14">
    <source>
        <dbReference type="EMBL" id="KAF9596164.1"/>
    </source>
</evidence>
<dbReference type="GO" id="GO:0005524">
    <property type="term" value="F:ATP binding"/>
    <property type="evidence" value="ECO:0007669"/>
    <property type="project" value="UniProtKB-KW"/>
</dbReference>
<keyword evidence="15" id="KW-1185">Reference proteome</keyword>
<evidence type="ECO:0000256" key="6">
    <source>
        <dbReference type="ARBA" id="ARBA00022691"/>
    </source>
</evidence>
<dbReference type="Proteomes" id="UP000631114">
    <property type="component" value="Unassembled WGS sequence"/>
</dbReference>
<keyword evidence="4" id="KW-0489">Methyltransferase</keyword>